<comment type="catalytic activity">
    <reaction evidence="11">
        <text>Fe(II)-heme o + 2 A + H2O = Fe(II)-heme a + 2 AH2</text>
        <dbReference type="Rhea" id="RHEA:63388"/>
        <dbReference type="ChEBI" id="CHEBI:13193"/>
        <dbReference type="ChEBI" id="CHEBI:15377"/>
        <dbReference type="ChEBI" id="CHEBI:17499"/>
        <dbReference type="ChEBI" id="CHEBI:60530"/>
        <dbReference type="ChEBI" id="CHEBI:61715"/>
        <dbReference type="EC" id="1.17.99.9"/>
    </reaction>
    <physiologicalReaction direction="left-to-right" evidence="11">
        <dbReference type="Rhea" id="RHEA:63389"/>
    </physiologicalReaction>
</comment>
<dbReference type="GO" id="GO:0120547">
    <property type="term" value="F:heme A synthase activity"/>
    <property type="evidence" value="ECO:0007669"/>
    <property type="project" value="UniProtKB-EC"/>
</dbReference>
<dbReference type="GO" id="GO:0005743">
    <property type="term" value="C:mitochondrial inner membrane"/>
    <property type="evidence" value="ECO:0007669"/>
    <property type="project" value="TreeGrafter"/>
</dbReference>
<evidence type="ECO:0000256" key="3">
    <source>
        <dbReference type="ARBA" id="ARBA00022692"/>
    </source>
</evidence>
<evidence type="ECO:0000313" key="14">
    <source>
        <dbReference type="WBParaSite" id="Gr19_v10_g534.t1"/>
    </source>
</evidence>
<keyword evidence="5 12" id="KW-1133">Transmembrane helix</keyword>
<keyword evidence="9 12" id="KW-0472">Membrane</keyword>
<dbReference type="GO" id="GO:0006784">
    <property type="term" value="P:heme A biosynthetic process"/>
    <property type="evidence" value="ECO:0007669"/>
    <property type="project" value="InterPro"/>
</dbReference>
<accession>A0A914HYS2</accession>
<protein>
    <submittedName>
        <fullName evidence="14">Uncharacterized protein</fullName>
    </submittedName>
</protein>
<evidence type="ECO:0000256" key="12">
    <source>
        <dbReference type="SAM" id="Phobius"/>
    </source>
</evidence>
<keyword evidence="6" id="KW-0560">Oxidoreductase</keyword>
<evidence type="ECO:0000313" key="13">
    <source>
        <dbReference type="Proteomes" id="UP000887572"/>
    </source>
</evidence>
<organism evidence="13 14">
    <name type="scientific">Globodera rostochiensis</name>
    <name type="common">Golden nematode worm</name>
    <name type="synonym">Heterodera rostochiensis</name>
    <dbReference type="NCBI Taxonomy" id="31243"/>
    <lineage>
        <taxon>Eukaryota</taxon>
        <taxon>Metazoa</taxon>
        <taxon>Ecdysozoa</taxon>
        <taxon>Nematoda</taxon>
        <taxon>Chromadorea</taxon>
        <taxon>Rhabditida</taxon>
        <taxon>Tylenchina</taxon>
        <taxon>Tylenchomorpha</taxon>
        <taxon>Tylenchoidea</taxon>
        <taxon>Heteroderidae</taxon>
        <taxon>Heteroderinae</taxon>
        <taxon>Globodera</taxon>
    </lineage>
</organism>
<evidence type="ECO:0000256" key="10">
    <source>
        <dbReference type="ARBA" id="ARBA00044501"/>
    </source>
</evidence>
<keyword evidence="7" id="KW-0408">Iron</keyword>
<comment type="cofactor">
    <cofactor evidence="1">
        <name>heme b</name>
        <dbReference type="ChEBI" id="CHEBI:60344"/>
    </cofactor>
</comment>
<evidence type="ECO:0000256" key="8">
    <source>
        <dbReference type="ARBA" id="ARBA00023133"/>
    </source>
</evidence>
<evidence type="ECO:0000256" key="7">
    <source>
        <dbReference type="ARBA" id="ARBA00023004"/>
    </source>
</evidence>
<feature type="transmembrane region" description="Helical" evidence="12">
    <location>
        <begin position="199"/>
        <end position="220"/>
    </location>
</feature>
<evidence type="ECO:0000256" key="5">
    <source>
        <dbReference type="ARBA" id="ARBA00022989"/>
    </source>
</evidence>
<keyword evidence="4" id="KW-0479">Metal-binding</keyword>
<dbReference type="PANTHER" id="PTHR23289:SF2">
    <property type="entry name" value="CYTOCHROME C OXIDASE ASSEMBLY PROTEIN COX15 HOMOLOG"/>
    <property type="match status" value="1"/>
</dbReference>
<dbReference type="PANTHER" id="PTHR23289">
    <property type="entry name" value="CYTOCHROME C OXIDASE ASSEMBLY PROTEIN COX15"/>
    <property type="match status" value="1"/>
</dbReference>
<evidence type="ECO:0000256" key="6">
    <source>
        <dbReference type="ARBA" id="ARBA00023002"/>
    </source>
</evidence>
<dbReference type="WBParaSite" id="Gr19_v10_g534.t1">
    <property type="protein sequence ID" value="Gr19_v10_g534.t1"/>
    <property type="gene ID" value="Gr19_v10_g534"/>
</dbReference>
<feature type="transmembrane region" description="Helical" evidence="12">
    <location>
        <begin position="151"/>
        <end position="172"/>
    </location>
</feature>
<sequence>MLSKPLVNRLLTNVSSYVTKSALIEKRPSKVVGLWLMGCAGMVYGAITIGGLTRLTESGLSMVKWDIFRTMKPPFTQAEWEKEFSNYKQYPEYQFKSSDTEMTLAQFKFIWAMEYLHRMWGRAGLIGWWMVKSGLDPSSNSNSDVPRVSQYRLATHLSLAFILYGIFLWNGFSHLFKPYDHSNSPSIKSFRGIVHGNKLAIFLTVLIGAFVAGLDAGLVYNSWPKYADQWIPEGLLFFEPIWRNFVENPVTVQFLHRNMAYLTLALVTVTWARGIRIPLGPRSRLALHSLLMAAWLQVALGIWTLLEHVPVSMASLHQNGALFLYSSVIWLSNELKRMPK</sequence>
<comment type="pathway">
    <text evidence="10">Porphyrin-containing compound metabolism; heme A biosynthesis; heme A from heme O: step 1/1.</text>
</comment>
<feature type="transmembrane region" description="Helical" evidence="12">
    <location>
        <begin position="285"/>
        <end position="306"/>
    </location>
</feature>
<keyword evidence="13" id="KW-1185">Reference proteome</keyword>
<dbReference type="InterPro" id="IPR003780">
    <property type="entry name" value="COX15/CtaA_fam"/>
</dbReference>
<evidence type="ECO:0000256" key="4">
    <source>
        <dbReference type="ARBA" id="ARBA00022723"/>
    </source>
</evidence>
<comment type="subcellular location">
    <subcellularLocation>
        <location evidence="2">Membrane</location>
        <topology evidence="2">Multi-pass membrane protein</topology>
    </subcellularLocation>
</comment>
<name>A0A914HYS2_GLORO</name>
<dbReference type="Pfam" id="PF02628">
    <property type="entry name" value="COX15-CtaA"/>
    <property type="match status" value="2"/>
</dbReference>
<dbReference type="GO" id="GO:0046872">
    <property type="term" value="F:metal ion binding"/>
    <property type="evidence" value="ECO:0007669"/>
    <property type="project" value="UniProtKB-KW"/>
</dbReference>
<evidence type="ECO:0000256" key="11">
    <source>
        <dbReference type="ARBA" id="ARBA00048044"/>
    </source>
</evidence>
<reference evidence="14" key="1">
    <citation type="submission" date="2022-11" db="UniProtKB">
        <authorList>
            <consortium name="WormBaseParasite"/>
        </authorList>
    </citation>
    <scope>IDENTIFICATION</scope>
</reference>
<keyword evidence="3 12" id="KW-0812">Transmembrane</keyword>
<proteinExistence type="predicted"/>
<evidence type="ECO:0000256" key="9">
    <source>
        <dbReference type="ARBA" id="ARBA00023136"/>
    </source>
</evidence>
<dbReference type="Proteomes" id="UP000887572">
    <property type="component" value="Unplaced"/>
</dbReference>
<keyword evidence="8" id="KW-0350">Heme biosynthesis</keyword>
<dbReference type="AlphaFoldDB" id="A0A914HYS2"/>
<feature type="transmembrane region" description="Helical" evidence="12">
    <location>
        <begin position="32"/>
        <end position="52"/>
    </location>
</feature>
<dbReference type="InterPro" id="IPR023754">
    <property type="entry name" value="HemeA_Synthase_type2"/>
</dbReference>
<dbReference type="GO" id="GO:0016653">
    <property type="term" value="F:oxidoreductase activity, acting on NAD(P)H, heme protein as acceptor"/>
    <property type="evidence" value="ECO:0007669"/>
    <property type="project" value="TreeGrafter"/>
</dbReference>
<evidence type="ECO:0000256" key="1">
    <source>
        <dbReference type="ARBA" id="ARBA00001970"/>
    </source>
</evidence>
<evidence type="ECO:0000256" key="2">
    <source>
        <dbReference type="ARBA" id="ARBA00004141"/>
    </source>
</evidence>